<evidence type="ECO:0000313" key="1">
    <source>
        <dbReference type="EMBL" id="OGG79741.1"/>
    </source>
</evidence>
<comment type="caution">
    <text evidence="1">The sequence shown here is derived from an EMBL/GenBank/DDBJ whole genome shotgun (WGS) entry which is preliminary data.</text>
</comment>
<sequence length="138" mass="13742">MGAGFSTNGALSGSTTTIIAAPPGNTNTATYALTCTNLGRTADAQCSVQVAKLSIVLVANPEAVQSGKTSALGWVTSGMKSCVISSPDLPDFTSQNASNTSVNGTATTPPLTSAANFVLKCVTLGGGTREASTKVKVL</sequence>
<proteinExistence type="predicted"/>
<accession>A0A1F6F1N2</accession>
<evidence type="ECO:0000313" key="2">
    <source>
        <dbReference type="Proteomes" id="UP000177372"/>
    </source>
</evidence>
<dbReference type="EMBL" id="MFLZ01000020">
    <property type="protein sequence ID" value="OGG79741.1"/>
    <property type="molecule type" value="Genomic_DNA"/>
</dbReference>
<organism evidence="1 2">
    <name type="scientific">Candidatus Kaiserbacteria bacterium RIFCSPLOWO2_01_FULL_54_13</name>
    <dbReference type="NCBI Taxonomy" id="1798512"/>
    <lineage>
        <taxon>Bacteria</taxon>
        <taxon>Candidatus Kaiseribacteriota</taxon>
    </lineage>
</organism>
<reference evidence="1 2" key="1">
    <citation type="journal article" date="2016" name="Nat. Commun.">
        <title>Thousands of microbial genomes shed light on interconnected biogeochemical processes in an aquifer system.</title>
        <authorList>
            <person name="Anantharaman K."/>
            <person name="Brown C.T."/>
            <person name="Hug L.A."/>
            <person name="Sharon I."/>
            <person name="Castelle C.J."/>
            <person name="Probst A.J."/>
            <person name="Thomas B.C."/>
            <person name="Singh A."/>
            <person name="Wilkins M.J."/>
            <person name="Karaoz U."/>
            <person name="Brodie E.L."/>
            <person name="Williams K.H."/>
            <person name="Hubbard S.S."/>
            <person name="Banfield J.F."/>
        </authorList>
    </citation>
    <scope>NUCLEOTIDE SEQUENCE [LARGE SCALE GENOMIC DNA]</scope>
</reference>
<protein>
    <submittedName>
        <fullName evidence="1">Uncharacterized protein</fullName>
    </submittedName>
</protein>
<dbReference type="AlphaFoldDB" id="A0A1F6F1N2"/>
<name>A0A1F6F1N2_9BACT</name>
<dbReference type="Proteomes" id="UP000177372">
    <property type="component" value="Unassembled WGS sequence"/>
</dbReference>
<gene>
    <name evidence="1" type="ORF">A3A39_04420</name>
</gene>